<dbReference type="InterPro" id="IPR020070">
    <property type="entry name" value="Ribosomal_bL9_N"/>
</dbReference>
<evidence type="ECO:0000256" key="4">
    <source>
        <dbReference type="ARBA" id="ARBA00022980"/>
    </source>
</evidence>
<evidence type="ECO:0000256" key="5">
    <source>
        <dbReference type="ARBA" id="ARBA00023274"/>
    </source>
</evidence>
<evidence type="ECO:0000256" key="7">
    <source>
        <dbReference type="ARBA" id="ARBA00035456"/>
    </source>
</evidence>
<dbReference type="InterPro" id="IPR020594">
    <property type="entry name" value="Ribosomal_bL9_bac/chp"/>
</dbReference>
<dbReference type="InterPro" id="IPR009027">
    <property type="entry name" value="Ribosomal_bL9/RNase_H1_N"/>
</dbReference>
<evidence type="ECO:0000313" key="10">
    <source>
        <dbReference type="Proteomes" id="UP000249417"/>
    </source>
</evidence>
<organism evidence="9 10">
    <name type="scientific">Micavibrio aeruginosavorus</name>
    <dbReference type="NCBI Taxonomy" id="349221"/>
    <lineage>
        <taxon>Bacteria</taxon>
        <taxon>Pseudomonadati</taxon>
        <taxon>Bdellovibrionota</taxon>
        <taxon>Bdellovibrionia</taxon>
        <taxon>Bdellovibrionales</taxon>
        <taxon>Pseudobdellovibrionaceae</taxon>
        <taxon>Micavibrio</taxon>
    </lineage>
</organism>
<dbReference type="GO" id="GO:1990904">
    <property type="term" value="C:ribonucleoprotein complex"/>
    <property type="evidence" value="ECO:0007669"/>
    <property type="project" value="UniProtKB-KW"/>
</dbReference>
<dbReference type="NCBIfam" id="TIGR00158">
    <property type="entry name" value="L9"/>
    <property type="match status" value="1"/>
</dbReference>
<comment type="similarity">
    <text evidence="1">Belongs to the bacterial ribosomal protein bL9 family.</text>
</comment>
<feature type="non-terminal residue" evidence="9">
    <location>
        <position position="209"/>
    </location>
</feature>
<dbReference type="InterPro" id="IPR036791">
    <property type="entry name" value="Ribosomal_bL9_C_sf"/>
</dbReference>
<gene>
    <name evidence="9" type="ORF">DI551_12460</name>
</gene>
<evidence type="ECO:0000256" key="2">
    <source>
        <dbReference type="ARBA" id="ARBA00022730"/>
    </source>
</evidence>
<evidence type="ECO:0000256" key="3">
    <source>
        <dbReference type="ARBA" id="ARBA00022884"/>
    </source>
</evidence>
<sequence>MPTQVILLERVEKLGAMGDVVSVKPGYARNYLLPQAKALRATKENVAYYEAQKSHLQKANAEKKGEAEKIAKKVEGTKVVIIRQASEGGQLYGSVSARDIAEAVATDTSVSVTRGQVALNQAFKTIGLFPVDVVLHPEVKVKVTVNIARSADEAAQQAKTGKAVIADARGRKSEDLDASKADMLEEGALANEKAEAALEAKEAEADAEK</sequence>
<dbReference type="PROSITE" id="PS00651">
    <property type="entry name" value="RIBOSOMAL_L9"/>
    <property type="match status" value="1"/>
</dbReference>
<dbReference type="GO" id="GO:0005840">
    <property type="term" value="C:ribosome"/>
    <property type="evidence" value="ECO:0007669"/>
    <property type="project" value="UniProtKB-KW"/>
</dbReference>
<dbReference type="Pfam" id="PF01281">
    <property type="entry name" value="Ribosomal_L9_N"/>
    <property type="match status" value="1"/>
</dbReference>
<dbReference type="Gene3D" id="3.10.430.100">
    <property type="entry name" value="Ribosomal protein L9, C-terminal domain"/>
    <property type="match status" value="1"/>
</dbReference>
<name>A0A2W5MR70_9BACT</name>
<evidence type="ECO:0000259" key="8">
    <source>
        <dbReference type="PROSITE" id="PS00651"/>
    </source>
</evidence>
<dbReference type="Pfam" id="PF03948">
    <property type="entry name" value="Ribosomal_L9_C"/>
    <property type="match status" value="1"/>
</dbReference>
<feature type="domain" description="Ribosomal protein L9" evidence="8">
    <location>
        <begin position="15"/>
        <end position="42"/>
    </location>
</feature>
<evidence type="ECO:0000256" key="6">
    <source>
        <dbReference type="ARBA" id="ARBA00035292"/>
    </source>
</evidence>
<dbReference type="InterPro" id="IPR000244">
    <property type="entry name" value="Ribosomal_bL9"/>
</dbReference>
<dbReference type="AlphaFoldDB" id="A0A2W5MR70"/>
<keyword evidence="2" id="KW-0699">rRNA-binding</keyword>
<dbReference type="InterPro" id="IPR036935">
    <property type="entry name" value="Ribosomal_bL9_N_sf"/>
</dbReference>
<proteinExistence type="inferred from homology"/>
<dbReference type="PANTHER" id="PTHR21368">
    <property type="entry name" value="50S RIBOSOMAL PROTEIN L9"/>
    <property type="match status" value="1"/>
</dbReference>
<keyword evidence="5" id="KW-0687">Ribonucleoprotein</keyword>
<keyword evidence="4 9" id="KW-0689">Ribosomal protein</keyword>
<dbReference type="GO" id="GO:0019843">
    <property type="term" value="F:rRNA binding"/>
    <property type="evidence" value="ECO:0007669"/>
    <property type="project" value="UniProtKB-KW"/>
</dbReference>
<keyword evidence="3" id="KW-0694">RNA-binding</keyword>
<reference evidence="9 10" key="1">
    <citation type="submission" date="2017-08" db="EMBL/GenBank/DDBJ databases">
        <title>Infants hospitalized years apart are colonized by the same room-sourced microbial strains.</title>
        <authorList>
            <person name="Brooks B."/>
            <person name="Olm M.R."/>
            <person name="Firek B.A."/>
            <person name="Baker R."/>
            <person name="Thomas B.C."/>
            <person name="Morowitz M.J."/>
            <person name="Banfield J.F."/>
        </authorList>
    </citation>
    <scope>NUCLEOTIDE SEQUENCE [LARGE SCALE GENOMIC DNA]</scope>
    <source>
        <strain evidence="9">S2_005_002_R2_29</strain>
    </source>
</reference>
<dbReference type="HAMAP" id="MF_00503">
    <property type="entry name" value="Ribosomal_bL9"/>
    <property type="match status" value="1"/>
</dbReference>
<dbReference type="InterPro" id="IPR020069">
    <property type="entry name" value="Ribosomal_bL9_C"/>
</dbReference>
<evidence type="ECO:0000313" key="9">
    <source>
        <dbReference type="EMBL" id="PZQ43254.1"/>
    </source>
</evidence>
<dbReference type="EMBL" id="QFQB01000171">
    <property type="protein sequence ID" value="PZQ43254.1"/>
    <property type="molecule type" value="Genomic_DNA"/>
</dbReference>
<dbReference type="Proteomes" id="UP000249417">
    <property type="component" value="Unassembled WGS sequence"/>
</dbReference>
<dbReference type="SUPFAM" id="SSF55658">
    <property type="entry name" value="L9 N-domain-like"/>
    <property type="match status" value="1"/>
</dbReference>
<dbReference type="GO" id="GO:0006412">
    <property type="term" value="P:translation"/>
    <property type="evidence" value="ECO:0007669"/>
    <property type="project" value="InterPro"/>
</dbReference>
<dbReference type="Gene3D" id="3.40.5.10">
    <property type="entry name" value="Ribosomal protein L9, N-terminal domain"/>
    <property type="match status" value="1"/>
</dbReference>
<comment type="caution">
    <text evidence="9">The sequence shown here is derived from an EMBL/GenBank/DDBJ whole genome shotgun (WGS) entry which is preliminary data.</text>
</comment>
<evidence type="ECO:0000256" key="1">
    <source>
        <dbReference type="ARBA" id="ARBA00010605"/>
    </source>
</evidence>
<dbReference type="SUPFAM" id="SSF55653">
    <property type="entry name" value="Ribosomal protein L9 C-domain"/>
    <property type="match status" value="1"/>
</dbReference>
<dbReference type="GO" id="GO:0003735">
    <property type="term" value="F:structural constituent of ribosome"/>
    <property type="evidence" value="ECO:0007669"/>
    <property type="project" value="InterPro"/>
</dbReference>
<accession>A0A2W5MR70</accession>
<protein>
    <recommendedName>
        <fullName evidence="6">Large ribosomal subunit protein bL9</fullName>
    </recommendedName>
    <alternativeName>
        <fullName evidence="7">50S ribosomal protein L9</fullName>
    </alternativeName>
</protein>